<name>A0A5S6QWM3_TRIMR</name>
<dbReference type="AlphaFoldDB" id="A0A5S6QWM3"/>
<dbReference type="PANTHER" id="PTHR47163">
    <property type="entry name" value="DDE_TNP_IS1595 DOMAIN-CONTAINING PROTEIN"/>
    <property type="match status" value="1"/>
</dbReference>
<dbReference type="InterPro" id="IPR053164">
    <property type="entry name" value="IS1016-like_transposase"/>
</dbReference>
<evidence type="ECO:0000313" key="2">
    <source>
        <dbReference type="WBParaSite" id="TMUE_3000011523.1"/>
    </source>
</evidence>
<organism evidence="1 2">
    <name type="scientific">Trichuris muris</name>
    <name type="common">Mouse whipworm</name>
    <dbReference type="NCBI Taxonomy" id="70415"/>
    <lineage>
        <taxon>Eukaryota</taxon>
        <taxon>Metazoa</taxon>
        <taxon>Ecdysozoa</taxon>
        <taxon>Nematoda</taxon>
        <taxon>Enoplea</taxon>
        <taxon>Dorylaimia</taxon>
        <taxon>Trichinellida</taxon>
        <taxon>Trichuridae</taxon>
        <taxon>Trichuris</taxon>
    </lineage>
</organism>
<proteinExistence type="predicted"/>
<dbReference type="Proteomes" id="UP000046395">
    <property type="component" value="Unassembled WGS sequence"/>
</dbReference>
<accession>A0A5S6QWM3</accession>
<keyword evidence="1" id="KW-1185">Reference proteome</keyword>
<protein>
    <submittedName>
        <fullName evidence="2">ISXO2-like transposase domain-containing protein</fullName>
    </submittedName>
</protein>
<dbReference type="PANTHER" id="PTHR47163:SF2">
    <property type="entry name" value="SI:DKEY-17M8.2"/>
    <property type="match status" value="1"/>
</dbReference>
<sequence>MKVQPSRSYRRRQSCISRGDVFAPKTWCWTCIVHQLAGDAHGRTAAKSCRCVHWRGRRSNLPVRKTLLFIRAWSDKLTSCAFCKDSFGTNGKAAVEWNLTLRAAAAEWLFKNRVTVGRPGLRVEVDESLFSKRKYNRGRVLPQTWVVGSVCRETGEWQGYYRLSNEHNAHLLINHSINFVDRVTGAHTQTVESLWSHAKQGNKVRHGTHRFMLDSYLCEFIRRRRLRSHQDPQASTSMTLQRTGLRSDHCGMTVVQLSFYVRVLCSI</sequence>
<reference evidence="2" key="1">
    <citation type="submission" date="2019-12" db="UniProtKB">
        <authorList>
            <consortium name="WormBaseParasite"/>
        </authorList>
    </citation>
    <scope>IDENTIFICATION</scope>
</reference>
<dbReference type="WBParaSite" id="TMUE_3000011523.1">
    <property type="protein sequence ID" value="TMUE_3000011523.1"/>
    <property type="gene ID" value="WBGene00291156"/>
</dbReference>
<evidence type="ECO:0000313" key="1">
    <source>
        <dbReference type="Proteomes" id="UP000046395"/>
    </source>
</evidence>